<protein>
    <submittedName>
        <fullName evidence="5">Prephenate dehydrogenase</fullName>
    </submittedName>
</protein>
<evidence type="ECO:0000259" key="4">
    <source>
        <dbReference type="PROSITE" id="PS51176"/>
    </source>
</evidence>
<comment type="similarity">
    <text evidence="1">Belongs to the prephenate/arogenate dehydrogenase family.</text>
</comment>
<dbReference type="InterPro" id="IPR046826">
    <property type="entry name" value="PDH_N"/>
</dbReference>
<dbReference type="Pfam" id="PF02153">
    <property type="entry name" value="PDH_N"/>
    <property type="match status" value="1"/>
</dbReference>
<evidence type="ECO:0000256" key="2">
    <source>
        <dbReference type="ARBA" id="ARBA00023002"/>
    </source>
</evidence>
<gene>
    <name evidence="5" type="ORF">HMPREF9629_00941</name>
</gene>
<dbReference type="PANTHER" id="PTHR21363:SF0">
    <property type="entry name" value="PREPHENATE DEHYDROGENASE [NADP(+)]"/>
    <property type="match status" value="1"/>
</dbReference>
<dbReference type="HOGENOM" id="CLU_055968_2_0_9"/>
<name>G9X3I4_9FIRM</name>
<dbReference type="PROSITE" id="PS51176">
    <property type="entry name" value="PDH_ADH"/>
    <property type="match status" value="1"/>
</dbReference>
<comment type="caution">
    <text evidence="5">The sequence shown here is derived from an EMBL/GenBank/DDBJ whole genome shotgun (WGS) entry which is preliminary data.</text>
</comment>
<proteinExistence type="inferred from homology"/>
<dbReference type="EMBL" id="AFZE01000058">
    <property type="protein sequence ID" value="EHL09949.1"/>
    <property type="molecule type" value="Genomic_DNA"/>
</dbReference>
<dbReference type="PANTHER" id="PTHR21363">
    <property type="entry name" value="PREPHENATE DEHYDROGENASE"/>
    <property type="match status" value="1"/>
</dbReference>
<reference evidence="5 6" key="1">
    <citation type="submission" date="2011-08" db="EMBL/GenBank/DDBJ databases">
        <title>The Genome Sequence of Eubacteriaceae bacterium ACC19a.</title>
        <authorList>
            <consortium name="The Broad Institute Genome Sequencing Platform"/>
            <person name="Earl A."/>
            <person name="Ward D."/>
            <person name="Feldgarden M."/>
            <person name="Gevers D."/>
            <person name="Sizova M."/>
            <person name="Hazen A."/>
            <person name="Epstein S."/>
            <person name="Young S.K."/>
            <person name="Zeng Q."/>
            <person name="Gargeya S."/>
            <person name="Fitzgerald M."/>
            <person name="Haas B."/>
            <person name="Abouelleil A."/>
            <person name="Alvarado L."/>
            <person name="Arachchi H.M."/>
            <person name="Berlin A."/>
            <person name="Brown A."/>
            <person name="Chapman S.B."/>
            <person name="Chen Z."/>
            <person name="Dunbar C."/>
            <person name="Freedman E."/>
            <person name="Gearin G."/>
            <person name="Gellesch M."/>
            <person name="Goldberg J."/>
            <person name="Griggs A."/>
            <person name="Gujja S."/>
            <person name="Heiman D."/>
            <person name="Howarth C."/>
            <person name="Larson L."/>
            <person name="Lui A."/>
            <person name="MacDonald P.J.P."/>
            <person name="Montmayeur A."/>
            <person name="Murphy C."/>
            <person name="Neiman D."/>
            <person name="Pearson M."/>
            <person name="Priest M."/>
            <person name="Roberts A."/>
            <person name="Saif S."/>
            <person name="Shea T."/>
            <person name="Shenoy N."/>
            <person name="Sisk P."/>
            <person name="Stolte C."/>
            <person name="Sykes S."/>
            <person name="Wortman J."/>
            <person name="Nusbaum C."/>
            <person name="Birren B."/>
        </authorList>
    </citation>
    <scope>NUCLEOTIDE SEQUENCE [LARGE SCALE GENOMIC DNA]</scope>
    <source>
        <strain evidence="5 6">ACC19a</strain>
    </source>
</reference>
<feature type="domain" description="Prephenate/arogenate dehydrogenase" evidence="4">
    <location>
        <begin position="6"/>
        <end position="281"/>
    </location>
</feature>
<comment type="pathway">
    <text evidence="3">Amino-acid biosynthesis.</text>
</comment>
<dbReference type="InterPro" id="IPR003099">
    <property type="entry name" value="Prephen_DH"/>
</dbReference>
<dbReference type="AlphaFoldDB" id="G9X3I4"/>
<sequence length="281" mass="31978">MNLQDKKYTVVGLGMEGGSYALAIKEKINPVKIYGIDIDKDTLKKAVNFGIDTQKPKEDILHDTDVLILAVYPKIAIDFLKENQKFLKSGCIVTDVCGVKSFVIDEIQHFLRDDLDYIAGHPMAGNQYSGFDNADINIFKDKNYIFVPQTKNKQENLEFMKSLALAIGFKTTSDIDKDVHDKKIAYASHMMHFISVCVTNCPAFESSLGNFAGGSFKDLTRISDLNPYLWSETFFLNKKFLLEEVKEFRKNIDFLLDSLKDDDYKAVFDFLEKSRKRKGGI</sequence>
<dbReference type="SUPFAM" id="SSF51735">
    <property type="entry name" value="NAD(P)-binding Rossmann-fold domains"/>
    <property type="match status" value="1"/>
</dbReference>
<evidence type="ECO:0000256" key="3">
    <source>
        <dbReference type="ARBA" id="ARBA00029440"/>
    </source>
</evidence>
<evidence type="ECO:0000256" key="1">
    <source>
        <dbReference type="ARBA" id="ARBA00007964"/>
    </source>
</evidence>
<organism evidence="5 6">
    <name type="scientific">Peptoanaerobacter stomatis</name>
    <dbReference type="NCBI Taxonomy" id="796937"/>
    <lineage>
        <taxon>Bacteria</taxon>
        <taxon>Bacillati</taxon>
        <taxon>Bacillota</taxon>
        <taxon>Clostridia</taxon>
        <taxon>Peptostreptococcales</taxon>
        <taxon>Filifactoraceae</taxon>
        <taxon>Peptoanaerobacter</taxon>
    </lineage>
</organism>
<dbReference type="GO" id="GO:0006571">
    <property type="term" value="P:tyrosine biosynthetic process"/>
    <property type="evidence" value="ECO:0007669"/>
    <property type="project" value="InterPro"/>
</dbReference>
<dbReference type="SUPFAM" id="SSF48179">
    <property type="entry name" value="6-phosphogluconate dehydrogenase C-terminal domain-like"/>
    <property type="match status" value="1"/>
</dbReference>
<dbReference type="InterPro" id="IPR008927">
    <property type="entry name" value="6-PGluconate_DH-like_C_sf"/>
</dbReference>
<dbReference type="InterPro" id="IPR050812">
    <property type="entry name" value="Preph/Arog_dehydrog"/>
</dbReference>
<dbReference type="InterPro" id="IPR046825">
    <property type="entry name" value="PDH_C"/>
</dbReference>
<dbReference type="Pfam" id="PF20463">
    <property type="entry name" value="PDH_C"/>
    <property type="match status" value="1"/>
</dbReference>
<dbReference type="GO" id="GO:0004665">
    <property type="term" value="F:prephenate dehydrogenase (NADP+) activity"/>
    <property type="evidence" value="ECO:0007669"/>
    <property type="project" value="InterPro"/>
</dbReference>
<evidence type="ECO:0000313" key="6">
    <source>
        <dbReference type="Proteomes" id="UP000006437"/>
    </source>
</evidence>
<keyword evidence="2" id="KW-0560">Oxidoreductase</keyword>
<evidence type="ECO:0000313" key="5">
    <source>
        <dbReference type="EMBL" id="EHL09949.1"/>
    </source>
</evidence>
<dbReference type="Gene3D" id="1.10.3660.10">
    <property type="entry name" value="6-phosphogluconate dehydrogenase C-terminal like domain"/>
    <property type="match status" value="1"/>
</dbReference>
<dbReference type="GO" id="GO:0008977">
    <property type="term" value="F:prephenate dehydrogenase (NAD+) activity"/>
    <property type="evidence" value="ECO:0007669"/>
    <property type="project" value="InterPro"/>
</dbReference>
<dbReference type="RefSeq" id="WP_009525176.1">
    <property type="nucleotide sequence ID" value="NZ_JH414550.1"/>
</dbReference>
<dbReference type="Proteomes" id="UP000006437">
    <property type="component" value="Unassembled WGS sequence"/>
</dbReference>
<dbReference type="GO" id="GO:0070403">
    <property type="term" value="F:NAD+ binding"/>
    <property type="evidence" value="ECO:0007669"/>
    <property type="project" value="InterPro"/>
</dbReference>
<dbReference type="BioCyc" id="EBAC796937-HMP:GMGH-943-MONOMER"/>
<dbReference type="Gene3D" id="3.40.50.720">
    <property type="entry name" value="NAD(P)-binding Rossmann-like Domain"/>
    <property type="match status" value="1"/>
</dbReference>
<accession>G9X3I4</accession>
<dbReference type="InterPro" id="IPR036291">
    <property type="entry name" value="NAD(P)-bd_dom_sf"/>
</dbReference>